<feature type="compositionally biased region" description="Low complexity" evidence="1">
    <location>
        <begin position="117"/>
        <end position="144"/>
    </location>
</feature>
<dbReference type="InterPro" id="IPR038491">
    <property type="entry name" value="Velvet_dom_sf"/>
</dbReference>
<evidence type="ECO:0000256" key="1">
    <source>
        <dbReference type="SAM" id="MobiDB-lite"/>
    </source>
</evidence>
<feature type="region of interest" description="Disordered" evidence="1">
    <location>
        <begin position="439"/>
        <end position="482"/>
    </location>
</feature>
<dbReference type="PROSITE" id="PS51821">
    <property type="entry name" value="VELVET"/>
    <property type="match status" value="1"/>
</dbReference>
<reference evidence="3 4" key="2">
    <citation type="journal article" date="2014" name="J. Gen. Appl. Microbiol.">
        <title>The early diverging ascomycetous budding yeast Saitoella complicata has three histone deacetylases belonging to the Clr6, Hos2, and Rpd3 lineages.</title>
        <authorList>
            <person name="Nishida H."/>
            <person name="Matsumoto T."/>
            <person name="Kondo S."/>
            <person name="Hamamoto M."/>
            <person name="Yoshikawa H."/>
        </authorList>
    </citation>
    <scope>NUCLEOTIDE SEQUENCE [LARGE SCALE GENOMIC DNA]</scope>
    <source>
        <strain evidence="3 4">NRRL Y-17804</strain>
    </source>
</reference>
<feature type="domain" description="Velvet" evidence="2">
    <location>
        <begin position="127"/>
        <end position="439"/>
    </location>
</feature>
<accession>A0A0E9NB85</accession>
<dbReference type="STRING" id="698492.A0A0E9NB85"/>
<dbReference type="Gene3D" id="2.60.40.3960">
    <property type="entry name" value="Velvet domain"/>
    <property type="match status" value="1"/>
</dbReference>
<comment type="caution">
    <text evidence="3">The sequence shown here is derived from an EMBL/GenBank/DDBJ whole genome shotgun (WGS) entry which is preliminary data.</text>
</comment>
<protein>
    <recommendedName>
        <fullName evidence="2">Velvet domain-containing protein</fullName>
    </recommendedName>
</protein>
<reference evidence="3 4" key="1">
    <citation type="journal article" date="2011" name="J. Gen. Appl. Microbiol.">
        <title>Draft genome sequencing of the enigmatic yeast Saitoella complicata.</title>
        <authorList>
            <person name="Nishida H."/>
            <person name="Hamamoto M."/>
            <person name="Sugiyama J."/>
        </authorList>
    </citation>
    <scope>NUCLEOTIDE SEQUENCE [LARGE SCALE GENOMIC DNA]</scope>
    <source>
        <strain evidence="3 4">NRRL Y-17804</strain>
    </source>
</reference>
<dbReference type="EMBL" id="BACD03000006">
    <property type="protein sequence ID" value="GAO46951.1"/>
    <property type="molecule type" value="Genomic_DNA"/>
</dbReference>
<evidence type="ECO:0000313" key="4">
    <source>
        <dbReference type="Proteomes" id="UP000033140"/>
    </source>
</evidence>
<dbReference type="Proteomes" id="UP000033140">
    <property type="component" value="Unassembled WGS sequence"/>
</dbReference>
<feature type="compositionally biased region" description="Pro residues" evidence="1">
    <location>
        <begin position="467"/>
        <end position="482"/>
    </location>
</feature>
<reference evidence="3 4" key="3">
    <citation type="journal article" date="2015" name="Genome Announc.">
        <title>Draft Genome Sequence of the Archiascomycetous Yeast Saitoella complicata.</title>
        <authorList>
            <person name="Yamauchi K."/>
            <person name="Kondo S."/>
            <person name="Hamamoto M."/>
            <person name="Takahashi Y."/>
            <person name="Ogura Y."/>
            <person name="Hayashi T."/>
            <person name="Nishida H."/>
        </authorList>
    </citation>
    <scope>NUCLEOTIDE SEQUENCE [LARGE SCALE GENOMIC DNA]</scope>
    <source>
        <strain evidence="3 4">NRRL Y-17804</strain>
    </source>
</reference>
<proteinExistence type="predicted"/>
<name>A0A0E9NB85_SAICN</name>
<dbReference type="InterPro" id="IPR037525">
    <property type="entry name" value="Velvet_dom"/>
</dbReference>
<feature type="region of interest" description="Disordered" evidence="1">
    <location>
        <begin position="87"/>
        <end position="223"/>
    </location>
</feature>
<evidence type="ECO:0000259" key="2">
    <source>
        <dbReference type="PROSITE" id="PS51821"/>
    </source>
</evidence>
<organism evidence="3 4">
    <name type="scientific">Saitoella complicata (strain BCRC 22490 / CBS 7301 / JCM 7358 / NBRC 10748 / NRRL Y-17804)</name>
    <dbReference type="NCBI Taxonomy" id="698492"/>
    <lineage>
        <taxon>Eukaryota</taxon>
        <taxon>Fungi</taxon>
        <taxon>Dikarya</taxon>
        <taxon>Ascomycota</taxon>
        <taxon>Taphrinomycotina</taxon>
        <taxon>Taphrinomycotina incertae sedis</taxon>
        <taxon>Saitoella</taxon>
    </lineage>
</organism>
<dbReference type="AlphaFoldDB" id="A0A0E9NB85"/>
<sequence>MSMSIGLSIIEANNTDRGQISCPVDPTYPAYGDGSSDAPVDQQATILLPETAAGKRGDTFLAAVPAHLAHHHIYDLRSRQLVHTLSRHSPPDLRIKSGRYCNNNNIKPMPPRRSRGRPSTSRGRGSGRGLTTTTTGGNISSSPGHARSRSIMPESPGERRSLRLQGIPAASLDIAESIRGRRRSQTRAAQAGEMLAQEHTHEAAETAQPTSPSLPNPPPAAITSRDEEDLALQAGGSVLQAGGSPTNVQSHAHAVQFRMEIASIAREADPSSPLDPPLIVRLRVHDPNSNDILGEQYHPHLLAHVGLYDEHGINILSPPDRYLFRGPNLAASPAIFNEPDLTLEAILGPDHTVYSGSAPSHRSVFFVYPGLHITRPGRYRMRLRLVGIGSDSPGGGGTLALATSGIIIVAPGGHTEVSPAAARLVASINAQIAVALQSSSTSDLSTSNSSGSGSASSENAGSSPVLPYRPPYPAHPPVGTPP</sequence>
<feature type="compositionally biased region" description="Low complexity" evidence="1">
    <location>
        <begin position="439"/>
        <end position="466"/>
    </location>
</feature>
<gene>
    <name evidence="3" type="ORF">G7K_1168-t1</name>
</gene>
<evidence type="ECO:0000313" key="3">
    <source>
        <dbReference type="EMBL" id="GAO46951.1"/>
    </source>
</evidence>
<keyword evidence="4" id="KW-1185">Reference proteome</keyword>